<reference evidence="2 3" key="2">
    <citation type="submission" date="2010-03" db="EMBL/GenBank/DDBJ databases">
        <authorList>
            <person name="Pajon A."/>
        </authorList>
    </citation>
    <scope>NUCLEOTIDE SEQUENCE [LARGE SCALE GENOMIC DNA]</scope>
    <source>
        <strain evidence="2 3">SGP1</strain>
    </source>
</reference>
<keyword evidence="1" id="KW-0732">Signal</keyword>
<evidence type="ECO:0000313" key="3">
    <source>
        <dbReference type="Proteomes" id="UP000008957"/>
    </source>
</evidence>
<sequence length="162" mass="17908">MKGLKRRVERGALAAVLALCLAGRAAAQLAEPVQASTEDLLQMTEESLYADWEENRAFVRGVGRVVQNTAQGRLLARRAALTDARRGLLLLRGHILEDPALRERTLWLSGPVPPVRILSERIEGGLYFIEVETALSRLLNKNGGIYVAGEMQRLKRNNAPAR</sequence>
<gene>
    <name evidence="2" type="ORF">SY1_15140</name>
</gene>
<evidence type="ECO:0000256" key="1">
    <source>
        <dbReference type="SAM" id="SignalP"/>
    </source>
</evidence>
<reference evidence="3" key="1">
    <citation type="submission" date="2010-03" db="EMBL/GenBank/DDBJ databases">
        <title>The genome sequence of Synergistetes sp. SGP1.</title>
        <authorList>
            <consortium name="metaHIT consortium -- http://www.metahit.eu/"/>
            <person name="Pajon A."/>
            <person name="Turner K."/>
            <person name="Parkhill J."/>
            <person name="Wade W."/>
            <person name="Vartoukian S."/>
        </authorList>
    </citation>
    <scope>NUCLEOTIDE SEQUENCE [LARGE SCALE GENOMIC DNA]</scope>
    <source>
        <strain evidence="3">SGP1</strain>
    </source>
</reference>
<organism evidence="2 3">
    <name type="scientific">Fretibacterium fastidiosum</name>
    <dbReference type="NCBI Taxonomy" id="651822"/>
    <lineage>
        <taxon>Bacteria</taxon>
        <taxon>Thermotogati</taxon>
        <taxon>Synergistota</taxon>
        <taxon>Synergistia</taxon>
        <taxon>Synergistales</taxon>
        <taxon>Aminobacteriaceae</taxon>
        <taxon>Fretibacterium</taxon>
    </lineage>
</organism>
<evidence type="ECO:0000313" key="2">
    <source>
        <dbReference type="EMBL" id="CBL28534.1"/>
    </source>
</evidence>
<dbReference type="RefSeq" id="WP_015556681.1">
    <property type="nucleotide sequence ID" value="NC_021038.1"/>
</dbReference>
<name>A0AB94IY01_9BACT</name>
<dbReference type="EMBL" id="FP929056">
    <property type="protein sequence ID" value="CBL28534.1"/>
    <property type="molecule type" value="Genomic_DNA"/>
</dbReference>
<feature type="chain" id="PRO_5044494700" evidence="1">
    <location>
        <begin position="28"/>
        <end position="162"/>
    </location>
</feature>
<dbReference type="Proteomes" id="UP000008957">
    <property type="component" value="Chromosome"/>
</dbReference>
<keyword evidence="3" id="KW-1185">Reference proteome</keyword>
<dbReference type="KEGG" id="sbr:SY1_15140"/>
<feature type="signal peptide" evidence="1">
    <location>
        <begin position="1"/>
        <end position="27"/>
    </location>
</feature>
<proteinExistence type="predicted"/>
<protein>
    <submittedName>
        <fullName evidence="2">Uncharacterized protein</fullName>
    </submittedName>
</protein>
<dbReference type="AlphaFoldDB" id="A0AB94IY01"/>
<accession>A0AB94IY01</accession>